<evidence type="ECO:0000256" key="1">
    <source>
        <dbReference type="SAM" id="MobiDB-lite"/>
    </source>
</evidence>
<protein>
    <submittedName>
        <fullName evidence="2">Uncharacterized protein</fullName>
    </submittedName>
</protein>
<feature type="compositionally biased region" description="Basic and acidic residues" evidence="1">
    <location>
        <begin position="75"/>
        <end position="87"/>
    </location>
</feature>
<name>A0AAI8YYP7_9PEZI</name>
<dbReference type="AlphaFoldDB" id="A0AAI8YYP7"/>
<evidence type="ECO:0000313" key="3">
    <source>
        <dbReference type="Proteomes" id="UP001296104"/>
    </source>
</evidence>
<evidence type="ECO:0000313" key="2">
    <source>
        <dbReference type="EMBL" id="CAK4014731.1"/>
    </source>
</evidence>
<sequence>MAPEKPVASSDAGDETDLAKAFQEVAKGERAAAALENQLSQMEARIEALLAQAEKEQQEVHEVKQQKASSGASKPMEDSRENRSGST</sequence>
<proteinExistence type="predicted"/>
<accession>A0AAI8YYP7</accession>
<feature type="region of interest" description="Disordered" evidence="1">
    <location>
        <begin position="55"/>
        <end position="87"/>
    </location>
</feature>
<organism evidence="2 3">
    <name type="scientific">Lecanosticta acicola</name>
    <dbReference type="NCBI Taxonomy" id="111012"/>
    <lineage>
        <taxon>Eukaryota</taxon>
        <taxon>Fungi</taxon>
        <taxon>Dikarya</taxon>
        <taxon>Ascomycota</taxon>
        <taxon>Pezizomycotina</taxon>
        <taxon>Dothideomycetes</taxon>
        <taxon>Dothideomycetidae</taxon>
        <taxon>Mycosphaerellales</taxon>
        <taxon>Mycosphaerellaceae</taxon>
        <taxon>Lecanosticta</taxon>
    </lineage>
</organism>
<comment type="caution">
    <text evidence="2">The sequence shown here is derived from an EMBL/GenBank/DDBJ whole genome shotgun (WGS) entry which is preliminary data.</text>
</comment>
<feature type="compositionally biased region" description="Basic and acidic residues" evidence="1">
    <location>
        <begin position="55"/>
        <end position="65"/>
    </location>
</feature>
<dbReference type="EMBL" id="CAVMBE010000025">
    <property type="protein sequence ID" value="CAK4014731.1"/>
    <property type="molecule type" value="Genomic_DNA"/>
</dbReference>
<dbReference type="Proteomes" id="UP001296104">
    <property type="component" value="Unassembled WGS sequence"/>
</dbReference>
<gene>
    <name evidence="2" type="ORF">LECACI_7A004543</name>
</gene>
<keyword evidence="3" id="KW-1185">Reference proteome</keyword>
<reference evidence="2" key="1">
    <citation type="submission" date="2023-11" db="EMBL/GenBank/DDBJ databases">
        <authorList>
            <person name="Alioto T."/>
            <person name="Alioto T."/>
            <person name="Gomez Garrido J."/>
        </authorList>
    </citation>
    <scope>NUCLEOTIDE SEQUENCE</scope>
</reference>